<sequence>MKFLKKLKRLYRSLIVFIFFLPFNIILAGDIVTKRLPETQRLQNPLKGIGNIRQFLTALLDAVVFIAFPFIILMVIYSGFLFVSAQGNEEKLKIAKRTIFWTIVGALIILGASMLSYAIEGTVDNLKRGAPAPTPSKSIFI</sequence>
<feature type="transmembrane region" description="Helical" evidence="1">
    <location>
        <begin position="52"/>
        <end position="77"/>
    </location>
</feature>
<feature type="transmembrane region" description="Helical" evidence="1">
    <location>
        <begin position="98"/>
        <end position="119"/>
    </location>
</feature>
<protein>
    <submittedName>
        <fullName evidence="2">Uncharacterized protein</fullName>
    </submittedName>
</protein>
<reference evidence="2 3" key="1">
    <citation type="journal article" date="2016" name="Nat. Commun.">
        <title>Thousands of microbial genomes shed light on interconnected biogeochemical processes in an aquifer system.</title>
        <authorList>
            <person name="Anantharaman K."/>
            <person name="Brown C.T."/>
            <person name="Hug L.A."/>
            <person name="Sharon I."/>
            <person name="Castelle C.J."/>
            <person name="Probst A.J."/>
            <person name="Thomas B.C."/>
            <person name="Singh A."/>
            <person name="Wilkins M.J."/>
            <person name="Karaoz U."/>
            <person name="Brodie E.L."/>
            <person name="Williams K.H."/>
            <person name="Hubbard S.S."/>
            <person name="Banfield J.F."/>
        </authorList>
    </citation>
    <scope>NUCLEOTIDE SEQUENCE [LARGE SCALE GENOMIC DNA]</scope>
</reference>
<evidence type="ECO:0000313" key="2">
    <source>
        <dbReference type="EMBL" id="OGD66144.1"/>
    </source>
</evidence>
<accession>A0A1F5EG05</accession>
<evidence type="ECO:0000256" key="1">
    <source>
        <dbReference type="SAM" id="Phobius"/>
    </source>
</evidence>
<name>A0A1F5EG05_9BACT</name>
<dbReference type="EMBL" id="MFAC01000037">
    <property type="protein sequence ID" value="OGD66144.1"/>
    <property type="molecule type" value="Genomic_DNA"/>
</dbReference>
<dbReference type="STRING" id="1797580.A2Z61_01635"/>
<keyword evidence="1" id="KW-0472">Membrane</keyword>
<organism evidence="2 3">
    <name type="scientific">Candidatus Campbellbacteria bacterium RIFCSPLOWO2_02_35_12</name>
    <dbReference type="NCBI Taxonomy" id="1797580"/>
    <lineage>
        <taxon>Bacteria</taxon>
        <taxon>Candidatus Campbelliibacteriota</taxon>
    </lineage>
</organism>
<comment type="caution">
    <text evidence="2">The sequence shown here is derived from an EMBL/GenBank/DDBJ whole genome shotgun (WGS) entry which is preliminary data.</text>
</comment>
<dbReference type="InterPro" id="IPR043993">
    <property type="entry name" value="T4SS_pilin"/>
</dbReference>
<evidence type="ECO:0000313" key="3">
    <source>
        <dbReference type="Proteomes" id="UP000186029"/>
    </source>
</evidence>
<dbReference type="Pfam" id="PF18895">
    <property type="entry name" value="T4SS_pilin"/>
    <property type="match status" value="1"/>
</dbReference>
<dbReference type="Proteomes" id="UP000186029">
    <property type="component" value="Unassembled WGS sequence"/>
</dbReference>
<dbReference type="AlphaFoldDB" id="A0A1F5EG05"/>
<proteinExistence type="predicted"/>
<keyword evidence="1" id="KW-1133">Transmembrane helix</keyword>
<keyword evidence="1" id="KW-0812">Transmembrane</keyword>
<gene>
    <name evidence="2" type="ORF">A2Z61_01635</name>
</gene>